<evidence type="ECO:0000313" key="5">
    <source>
        <dbReference type="EMBL" id="KAK7246204.1"/>
    </source>
</evidence>
<dbReference type="FunFam" id="3.30.1390.10:FF:000001">
    <property type="entry name" value="50S ribosomal protein L7/L12"/>
    <property type="match status" value="1"/>
</dbReference>
<organism evidence="5 6">
    <name type="scientific">Crotalaria pallida</name>
    <name type="common">Smooth rattlebox</name>
    <name type="synonym">Crotalaria striata</name>
    <dbReference type="NCBI Taxonomy" id="3830"/>
    <lineage>
        <taxon>Eukaryota</taxon>
        <taxon>Viridiplantae</taxon>
        <taxon>Streptophyta</taxon>
        <taxon>Embryophyta</taxon>
        <taxon>Tracheophyta</taxon>
        <taxon>Spermatophyta</taxon>
        <taxon>Magnoliopsida</taxon>
        <taxon>eudicotyledons</taxon>
        <taxon>Gunneridae</taxon>
        <taxon>Pentapetalae</taxon>
        <taxon>rosids</taxon>
        <taxon>fabids</taxon>
        <taxon>Fabales</taxon>
        <taxon>Fabaceae</taxon>
        <taxon>Papilionoideae</taxon>
        <taxon>50 kb inversion clade</taxon>
        <taxon>genistoids sensu lato</taxon>
        <taxon>core genistoids</taxon>
        <taxon>Crotalarieae</taxon>
        <taxon>Crotalaria</taxon>
    </lineage>
</organism>
<evidence type="ECO:0000313" key="6">
    <source>
        <dbReference type="Proteomes" id="UP001372338"/>
    </source>
</evidence>
<evidence type="ECO:0000256" key="2">
    <source>
        <dbReference type="ARBA" id="ARBA00022980"/>
    </source>
</evidence>
<dbReference type="PANTHER" id="PTHR45987:SF11">
    <property type="entry name" value="OS07G0626100 PROTEIN"/>
    <property type="match status" value="1"/>
</dbReference>
<feature type="domain" description="Large ribosomal subunit protein bL12 C-terminal" evidence="4">
    <location>
        <begin position="106"/>
        <end position="172"/>
    </location>
</feature>
<dbReference type="Proteomes" id="UP001372338">
    <property type="component" value="Unassembled WGS sequence"/>
</dbReference>
<dbReference type="GO" id="GO:0005840">
    <property type="term" value="C:ribosome"/>
    <property type="evidence" value="ECO:0007669"/>
    <property type="project" value="UniProtKB-KW"/>
</dbReference>
<keyword evidence="3" id="KW-0687">Ribonucleoprotein</keyword>
<dbReference type="GO" id="GO:0003729">
    <property type="term" value="F:mRNA binding"/>
    <property type="evidence" value="ECO:0007669"/>
    <property type="project" value="TreeGrafter"/>
</dbReference>
<name>A0AAN9E4N9_CROPI</name>
<sequence length="173" mass="19037">MSHLFPKSNTLRSFHNLLKPHLLFPLATTTRSLSTETRSQKLERIADDLISLNPLERYDFSLLWSHKLGLNRYSSPLATPLASSGPSSAVDSGSPAAAEAKEKTVFDVKLEKYDAAAKIKIIKEVRGFTDLGLKEAKDLVEKFPCVLKKGLTKEEADSVVEKLKALGATVVLE</sequence>
<dbReference type="PANTHER" id="PTHR45987">
    <property type="entry name" value="39S RIBOSOMAL PROTEIN L12"/>
    <property type="match status" value="1"/>
</dbReference>
<accession>A0AAN9E4N9</accession>
<evidence type="ECO:0000256" key="1">
    <source>
        <dbReference type="ARBA" id="ARBA00007197"/>
    </source>
</evidence>
<dbReference type="HAMAP" id="MF_00368">
    <property type="entry name" value="Ribosomal_bL12"/>
    <property type="match status" value="1"/>
</dbReference>
<dbReference type="CDD" id="cd00387">
    <property type="entry name" value="Ribosomal_L7_L12"/>
    <property type="match status" value="1"/>
</dbReference>
<keyword evidence="6" id="KW-1185">Reference proteome</keyword>
<comment type="caution">
    <text evidence="5">The sequence shown here is derived from an EMBL/GenBank/DDBJ whole genome shotgun (WGS) entry which is preliminary data.</text>
</comment>
<dbReference type="AlphaFoldDB" id="A0AAN9E4N9"/>
<dbReference type="GO" id="GO:1990904">
    <property type="term" value="C:ribonucleoprotein complex"/>
    <property type="evidence" value="ECO:0007669"/>
    <property type="project" value="UniProtKB-KW"/>
</dbReference>
<proteinExistence type="inferred from homology"/>
<dbReference type="GO" id="GO:0003735">
    <property type="term" value="F:structural constituent of ribosome"/>
    <property type="evidence" value="ECO:0007669"/>
    <property type="project" value="InterPro"/>
</dbReference>
<keyword evidence="2" id="KW-0689">Ribosomal protein</keyword>
<dbReference type="InterPro" id="IPR014719">
    <property type="entry name" value="Ribosomal_bL12_C/ClpS-like"/>
</dbReference>
<dbReference type="Gene3D" id="3.30.1390.10">
    <property type="match status" value="1"/>
</dbReference>
<dbReference type="InterPro" id="IPR013823">
    <property type="entry name" value="Ribosomal_bL12_C"/>
</dbReference>
<dbReference type="EMBL" id="JAYWIO010000008">
    <property type="protein sequence ID" value="KAK7246204.1"/>
    <property type="molecule type" value="Genomic_DNA"/>
</dbReference>
<dbReference type="InterPro" id="IPR000206">
    <property type="entry name" value="Ribosomal_bL12"/>
</dbReference>
<reference evidence="5 6" key="1">
    <citation type="submission" date="2024-01" db="EMBL/GenBank/DDBJ databases">
        <title>The genomes of 5 underutilized Papilionoideae crops provide insights into root nodulation and disease resistanc.</title>
        <authorList>
            <person name="Yuan L."/>
        </authorList>
    </citation>
    <scope>NUCLEOTIDE SEQUENCE [LARGE SCALE GENOMIC DNA]</scope>
    <source>
        <strain evidence="5">ZHUSHIDOU_FW_LH</strain>
        <tissue evidence="5">Leaf</tissue>
    </source>
</reference>
<dbReference type="SUPFAM" id="SSF54736">
    <property type="entry name" value="ClpS-like"/>
    <property type="match status" value="1"/>
</dbReference>
<dbReference type="Pfam" id="PF00542">
    <property type="entry name" value="Ribosomal_L12"/>
    <property type="match status" value="1"/>
</dbReference>
<protein>
    <recommendedName>
        <fullName evidence="4">Large ribosomal subunit protein bL12 C-terminal domain-containing protein</fullName>
    </recommendedName>
</protein>
<comment type="similarity">
    <text evidence="1">Belongs to the bacterial ribosomal protein bL12 family.</text>
</comment>
<evidence type="ECO:0000256" key="3">
    <source>
        <dbReference type="ARBA" id="ARBA00023274"/>
    </source>
</evidence>
<gene>
    <name evidence="5" type="ORF">RIF29_41064</name>
</gene>
<evidence type="ECO:0000259" key="4">
    <source>
        <dbReference type="Pfam" id="PF00542"/>
    </source>
</evidence>
<dbReference type="GO" id="GO:0006412">
    <property type="term" value="P:translation"/>
    <property type="evidence" value="ECO:0007669"/>
    <property type="project" value="InterPro"/>
</dbReference>